<gene>
    <name evidence="1" type="ORF">LCGC14_2405240</name>
</gene>
<reference evidence="1" key="1">
    <citation type="journal article" date="2015" name="Nature">
        <title>Complex archaea that bridge the gap between prokaryotes and eukaryotes.</title>
        <authorList>
            <person name="Spang A."/>
            <person name="Saw J.H."/>
            <person name="Jorgensen S.L."/>
            <person name="Zaremba-Niedzwiedzka K."/>
            <person name="Martijn J."/>
            <person name="Lind A.E."/>
            <person name="van Eijk R."/>
            <person name="Schleper C."/>
            <person name="Guy L."/>
            <person name="Ettema T.J."/>
        </authorList>
    </citation>
    <scope>NUCLEOTIDE SEQUENCE</scope>
</reference>
<comment type="caution">
    <text evidence="1">The sequence shown here is derived from an EMBL/GenBank/DDBJ whole genome shotgun (WGS) entry which is preliminary data.</text>
</comment>
<name>A0A0F9ENJ3_9ZZZZ</name>
<sequence>MPSDIDELLADLREREATIYQDAAYPGRGPCCKFAQASQIARWIAAAKELVAFKAAHEESRGHDVLCERHDCGD</sequence>
<evidence type="ECO:0000313" key="1">
    <source>
        <dbReference type="EMBL" id="KKL25443.1"/>
    </source>
</evidence>
<dbReference type="AlphaFoldDB" id="A0A0F9ENJ3"/>
<protein>
    <submittedName>
        <fullName evidence="1">Uncharacterized protein</fullName>
    </submittedName>
</protein>
<proteinExistence type="predicted"/>
<dbReference type="EMBL" id="LAZR01036212">
    <property type="protein sequence ID" value="KKL25443.1"/>
    <property type="molecule type" value="Genomic_DNA"/>
</dbReference>
<organism evidence="1">
    <name type="scientific">marine sediment metagenome</name>
    <dbReference type="NCBI Taxonomy" id="412755"/>
    <lineage>
        <taxon>unclassified sequences</taxon>
        <taxon>metagenomes</taxon>
        <taxon>ecological metagenomes</taxon>
    </lineage>
</organism>
<accession>A0A0F9ENJ3</accession>